<dbReference type="Proteomes" id="UP000615026">
    <property type="component" value="Unassembled WGS sequence"/>
</dbReference>
<evidence type="ECO:0000313" key="3">
    <source>
        <dbReference type="EMBL" id="MBE9065604.1"/>
    </source>
</evidence>
<evidence type="ECO:0000256" key="2">
    <source>
        <dbReference type="SAM" id="SignalP"/>
    </source>
</evidence>
<dbReference type="EMBL" id="JADEXP010000013">
    <property type="protein sequence ID" value="MBE9065604.1"/>
    <property type="molecule type" value="Genomic_DNA"/>
</dbReference>
<keyword evidence="2" id="KW-0732">Signal</keyword>
<organism evidence="3 4">
    <name type="scientific">Leptolyngbya cf. ectocarpi LEGE 11479</name>
    <dbReference type="NCBI Taxonomy" id="1828722"/>
    <lineage>
        <taxon>Bacteria</taxon>
        <taxon>Bacillati</taxon>
        <taxon>Cyanobacteriota</taxon>
        <taxon>Cyanophyceae</taxon>
        <taxon>Leptolyngbyales</taxon>
        <taxon>Leptolyngbyaceae</taxon>
        <taxon>Leptolyngbya group</taxon>
        <taxon>Leptolyngbya</taxon>
    </lineage>
</organism>
<dbReference type="InterPro" id="IPR010328">
    <property type="entry name" value="DUF928"/>
</dbReference>
<gene>
    <name evidence="3" type="ORF">IQ260_02950</name>
</gene>
<sequence length="249" mass="27376">MRSQKLLAPVSFTLALVLSQASVVPFASAIPNPIDNGNKQAPLPTVPPTRRPPSGNRTPGGGLGEFVCPATSQKLTAITPIDVQGNTLSTSPTFWFYMPYTTDEIESGEFSVLSEDDSDRVYKTSFKLPDQPGFVSITLPDSEASRLQEGTYYHWYLQLNCAADAEAKTPLNIDGWVQRIPSTPELEDEVINQSPDIWYDSLDYLAQQLQNGSGSRQDWETLLTSVELDELTQEPVIGPVTLTEDEPLP</sequence>
<dbReference type="AlphaFoldDB" id="A0A928WY82"/>
<name>A0A928WY82_LEPEC</name>
<feature type="chain" id="PRO_5037853918" evidence="2">
    <location>
        <begin position="30"/>
        <end position="249"/>
    </location>
</feature>
<accession>A0A928WY82</accession>
<proteinExistence type="predicted"/>
<feature type="region of interest" description="Disordered" evidence="1">
    <location>
        <begin position="34"/>
        <end position="61"/>
    </location>
</feature>
<evidence type="ECO:0000256" key="1">
    <source>
        <dbReference type="SAM" id="MobiDB-lite"/>
    </source>
</evidence>
<comment type="caution">
    <text evidence="3">The sequence shown here is derived from an EMBL/GenBank/DDBJ whole genome shotgun (WGS) entry which is preliminary data.</text>
</comment>
<protein>
    <submittedName>
        <fullName evidence="3">DUF928 domain-containing protein</fullName>
    </submittedName>
</protein>
<dbReference type="Pfam" id="PF06051">
    <property type="entry name" value="DUF928"/>
    <property type="match status" value="1"/>
</dbReference>
<keyword evidence="4" id="KW-1185">Reference proteome</keyword>
<feature type="signal peptide" evidence="2">
    <location>
        <begin position="1"/>
        <end position="29"/>
    </location>
</feature>
<evidence type="ECO:0000313" key="4">
    <source>
        <dbReference type="Proteomes" id="UP000615026"/>
    </source>
</evidence>
<dbReference type="RefSeq" id="WP_193990696.1">
    <property type="nucleotide sequence ID" value="NZ_JADEXP010000013.1"/>
</dbReference>
<reference evidence="3" key="1">
    <citation type="submission" date="2020-10" db="EMBL/GenBank/DDBJ databases">
        <authorList>
            <person name="Castelo-Branco R."/>
            <person name="Eusebio N."/>
            <person name="Adriana R."/>
            <person name="Vieira A."/>
            <person name="Brugerolle De Fraissinette N."/>
            <person name="Rezende De Castro R."/>
            <person name="Schneider M.P."/>
            <person name="Vasconcelos V."/>
            <person name="Leao P.N."/>
        </authorList>
    </citation>
    <scope>NUCLEOTIDE SEQUENCE</scope>
    <source>
        <strain evidence="3">LEGE 11479</strain>
    </source>
</reference>